<dbReference type="RefSeq" id="WP_098523718.1">
    <property type="nucleotide sequence ID" value="NZ_NUYJ01000136.1"/>
</dbReference>
<proteinExistence type="predicted"/>
<dbReference type="Proteomes" id="UP000226357">
    <property type="component" value="Unassembled WGS sequence"/>
</dbReference>
<comment type="caution">
    <text evidence="1">The sequence shown here is derived from an EMBL/GenBank/DDBJ whole genome shotgun (WGS) entry which is preliminary data.</text>
</comment>
<evidence type="ECO:0000313" key="1">
    <source>
        <dbReference type="EMBL" id="PFR98701.1"/>
    </source>
</evidence>
<dbReference type="EMBL" id="NVBO01000196">
    <property type="protein sequence ID" value="PFR98701.1"/>
    <property type="molecule type" value="Genomic_DNA"/>
</dbReference>
<protein>
    <recommendedName>
        <fullName evidence="3">SnoaL-like domain-containing protein</fullName>
    </recommendedName>
</protein>
<evidence type="ECO:0000313" key="2">
    <source>
        <dbReference type="Proteomes" id="UP000226357"/>
    </source>
</evidence>
<reference evidence="1 2" key="1">
    <citation type="submission" date="2017-09" db="EMBL/GenBank/DDBJ databases">
        <title>Large-scale bioinformatics analysis of Bacillus genomes uncovers conserved roles of natural products in bacterial physiology.</title>
        <authorList>
            <consortium name="Agbiome Team Llc"/>
            <person name="Bleich R.M."/>
            <person name="Grubbs K.J."/>
            <person name="Santa Maria K.C."/>
            <person name="Allen S.E."/>
            <person name="Farag S."/>
            <person name="Shank E.A."/>
            <person name="Bowers A."/>
        </authorList>
    </citation>
    <scope>NUCLEOTIDE SEQUENCE [LARGE SCALE GENOMIC DNA]</scope>
    <source>
        <strain evidence="1 2">AFS067272</strain>
    </source>
</reference>
<sequence length="249" mass="29727">MAIRIVNENFKIIEEVRDALMGFRKAIDGMFAGEDTMDELEIYHHPEFINRYGNVAANCESILCSRKEQLDSFVEIAETYKQYGGGAMTIPWHKIFLRSTKEALVVFEICQSGPILWDRSFVLHVWRKREDGQWQIYRMFTEQEGRIEPTIEQLYAKTNYISQKELFNAVKLQENMLNTCSFQKKSENIEEYLDVHLDIKHIEMKNDVEGIVCYHRYLIDKEKIVDRKLFLEIWSKRKYGWMKSKCIYY</sequence>
<accession>A0AA44TDJ8</accession>
<organism evidence="1 2">
    <name type="scientific">Bacillus cereus</name>
    <dbReference type="NCBI Taxonomy" id="1396"/>
    <lineage>
        <taxon>Bacteria</taxon>
        <taxon>Bacillati</taxon>
        <taxon>Bacillota</taxon>
        <taxon>Bacilli</taxon>
        <taxon>Bacillales</taxon>
        <taxon>Bacillaceae</taxon>
        <taxon>Bacillus</taxon>
        <taxon>Bacillus cereus group</taxon>
    </lineage>
</organism>
<dbReference type="AlphaFoldDB" id="A0AA44TDJ8"/>
<evidence type="ECO:0008006" key="3">
    <source>
        <dbReference type="Google" id="ProtNLM"/>
    </source>
</evidence>
<name>A0AA44TDJ8_BACCE</name>
<gene>
    <name evidence="1" type="ORF">COK38_18555</name>
</gene>